<comment type="caution">
    <text evidence="2">The sequence shown here is derived from an EMBL/GenBank/DDBJ whole genome shotgun (WGS) entry which is preliminary data.</text>
</comment>
<dbReference type="EMBL" id="LCPW01000008">
    <property type="protein sequence ID" value="KKW05798.1"/>
    <property type="molecule type" value="Genomic_DNA"/>
</dbReference>
<dbReference type="Pfam" id="PF14478">
    <property type="entry name" value="DUF4430"/>
    <property type="match status" value="1"/>
</dbReference>
<sequence>MSKKLSLSLFLMFFLALGAGLIYSIFKSFLPLPENSLAGSDENSFAITQSIDYSGINPAVSEDVEVQIGETALLILQKTHAVSVKEYSFGVLVEGIDGVLGGADGKYWLYYVNSQAATVGAGEYLLVPGDEISWRLEKGE</sequence>
<gene>
    <name evidence="2" type="ORF">UY40_C0008G0025</name>
</gene>
<dbReference type="Gene3D" id="2.170.130.30">
    <property type="match status" value="1"/>
</dbReference>
<organism evidence="2 3">
    <name type="scientific">candidate division CPR1 bacterium GW2011_GWC1_49_13</name>
    <dbReference type="NCBI Taxonomy" id="1618342"/>
    <lineage>
        <taxon>Bacteria</taxon>
        <taxon>candidate division CPR1</taxon>
    </lineage>
</organism>
<protein>
    <recommendedName>
        <fullName evidence="1">Transcobalamin-like C-terminal domain-containing protein</fullName>
    </recommendedName>
</protein>
<dbReference type="STRING" id="1618342.UY40_C0008G0025"/>
<evidence type="ECO:0000313" key="2">
    <source>
        <dbReference type="EMBL" id="KKW05798.1"/>
    </source>
</evidence>
<proteinExistence type="predicted"/>
<reference evidence="2 3" key="1">
    <citation type="journal article" date="2015" name="Nature">
        <title>rRNA introns, odd ribosomes, and small enigmatic genomes across a large radiation of phyla.</title>
        <authorList>
            <person name="Brown C.T."/>
            <person name="Hug L.A."/>
            <person name="Thomas B.C."/>
            <person name="Sharon I."/>
            <person name="Castelle C.J."/>
            <person name="Singh A."/>
            <person name="Wilkins M.J."/>
            <person name="Williams K.H."/>
            <person name="Banfield J.F."/>
        </authorList>
    </citation>
    <scope>NUCLEOTIDE SEQUENCE [LARGE SCALE GENOMIC DNA]</scope>
</reference>
<dbReference type="Proteomes" id="UP000034119">
    <property type="component" value="Unassembled WGS sequence"/>
</dbReference>
<dbReference type="AlphaFoldDB" id="A0A0G1VGW8"/>
<evidence type="ECO:0000313" key="3">
    <source>
        <dbReference type="Proteomes" id="UP000034119"/>
    </source>
</evidence>
<name>A0A0G1VGW8_9BACT</name>
<dbReference type="InterPro" id="IPR027954">
    <property type="entry name" value="Transcobalamin-like_C"/>
</dbReference>
<accession>A0A0G1VGW8</accession>
<feature type="domain" description="Transcobalamin-like C-terminal" evidence="1">
    <location>
        <begin position="69"/>
        <end position="138"/>
    </location>
</feature>
<evidence type="ECO:0000259" key="1">
    <source>
        <dbReference type="Pfam" id="PF14478"/>
    </source>
</evidence>